<reference evidence="9 10" key="1">
    <citation type="submission" date="2019-09" db="EMBL/GenBank/DDBJ databases">
        <authorList>
            <person name="Kevbrin V."/>
            <person name="Grouzdev D.S."/>
        </authorList>
    </citation>
    <scope>NUCLEOTIDE SEQUENCE [LARGE SCALE GENOMIC DNA]</scope>
    <source>
        <strain evidence="9 10">G-192</strain>
    </source>
</reference>
<dbReference type="InterPro" id="IPR015422">
    <property type="entry name" value="PyrdxlP-dep_Trfase_small"/>
</dbReference>
<dbReference type="GO" id="GO:0004069">
    <property type="term" value="F:L-aspartate:2-oxoglutarate aminotransferase activity"/>
    <property type="evidence" value="ECO:0007669"/>
    <property type="project" value="UniProtKB-EC"/>
</dbReference>
<keyword evidence="5" id="KW-0663">Pyridoxal phosphate</keyword>
<dbReference type="PANTHER" id="PTHR46383:SF1">
    <property type="entry name" value="ASPARTATE AMINOTRANSFERASE"/>
    <property type="match status" value="1"/>
</dbReference>
<dbReference type="EMBL" id="VWOJ01000004">
    <property type="protein sequence ID" value="KAA5801638.1"/>
    <property type="molecule type" value="Genomic_DNA"/>
</dbReference>
<dbReference type="InterPro" id="IPR036412">
    <property type="entry name" value="HAD-like_sf"/>
</dbReference>
<organism evidence="9 10">
    <name type="scientific">Alkalicaulis satelles</name>
    <dbReference type="NCBI Taxonomy" id="2609175"/>
    <lineage>
        <taxon>Bacteria</taxon>
        <taxon>Pseudomonadati</taxon>
        <taxon>Pseudomonadota</taxon>
        <taxon>Alphaproteobacteria</taxon>
        <taxon>Maricaulales</taxon>
        <taxon>Maricaulaceae</taxon>
        <taxon>Alkalicaulis</taxon>
    </lineage>
</organism>
<dbReference type="EC" id="2.6.1.-" evidence="7"/>
<dbReference type="InterPro" id="IPR050596">
    <property type="entry name" value="AspAT/PAT-like"/>
</dbReference>
<dbReference type="GO" id="GO:0030170">
    <property type="term" value="F:pyridoxal phosphate binding"/>
    <property type="evidence" value="ECO:0007669"/>
    <property type="project" value="InterPro"/>
</dbReference>
<evidence type="ECO:0000256" key="4">
    <source>
        <dbReference type="ARBA" id="ARBA00022679"/>
    </source>
</evidence>
<dbReference type="InterPro" id="IPR015424">
    <property type="entry name" value="PyrdxlP-dep_Trfase"/>
</dbReference>
<dbReference type="SUPFAM" id="SSF53383">
    <property type="entry name" value="PLP-dependent transferases"/>
    <property type="match status" value="1"/>
</dbReference>
<keyword evidence="3 7" id="KW-0032">Aminotransferase</keyword>
<evidence type="ECO:0000256" key="5">
    <source>
        <dbReference type="ARBA" id="ARBA00022898"/>
    </source>
</evidence>
<comment type="similarity">
    <text evidence="2 7">Belongs to the class-I pyridoxal-phosphate-dependent aminotransferase family.</text>
</comment>
<evidence type="ECO:0000256" key="1">
    <source>
        <dbReference type="ARBA" id="ARBA00001933"/>
    </source>
</evidence>
<evidence type="ECO:0000256" key="6">
    <source>
        <dbReference type="ARBA" id="ARBA00049185"/>
    </source>
</evidence>
<protein>
    <recommendedName>
        <fullName evidence="7">Aminotransferase</fullName>
        <ecNumber evidence="7">2.6.1.-</ecNumber>
    </recommendedName>
</protein>
<sequence length="790" mass="85932">MKPDAPSPYHLRSKLNPLTLELPVECSAYTSLKRARSALLGEEDSGHGPGPSMFDADVVSFAHGEGLRRAYPESITAMRHALSDPTLLPIENYMFLQKFKSLSAEITRHFMEIGVPPDLAGNTAIDAGTTRLIIAGLDLMAQRGDTVITFSGFYHPLAAWCAYRGLKLCVIPTSPENSHRPSAKQLLQWLEENAPPTPPILVLFNPSMTGAICGVREIEELSEVILNFRMWAIEDALFANCEFDVAARSVRLAAGCAAEQVLTVSGASKNFGLANMRIGWACGAPKLIHALSEYITTSSAATPQLSKIAALHALRAPSEYYELNNKEILFRINLAIETINHVDLNLRTIFEHEKSIIKAAHTPSAGHSILIDFSGFVSLLNKKNLKFEDSADLTRWILASAKVAFAPGQSHGFEGYQLRMNIASIGSSLTYPASLSIESQWNGQWTNAQSKAFEAGFAEGRAIIQSALTDRVEPVLRMALQNPPAQVNTARKSAQKPRAIHGMRETIHECDAVLMDVWGVLTDGSRAHAGAQTTLRQLAKECRPVILISNTSRLGSDLSHHLSRIGIQPDCYAKIVTGGDLAFRSVQRRKSGSTELGQACYVLGFQPGGHWADAAGLNVVTDIEKADWLLAVGYIDDEYINDNHLEILRRGADRRLPLLISNADTSIIINQKMCLGVGILAAHYQSMGGAVHIFGKPHQEIYHEAAMHAATQLSRDCIEPRRILVVGDSFNSDIAGAASFGAKSLLITATGVHASDLHPGGDGSLCNDTLMRLCRDHQCVPDMTLGSVTW</sequence>
<dbReference type="Proteomes" id="UP000325122">
    <property type="component" value="Unassembled WGS sequence"/>
</dbReference>
<dbReference type="InterPro" id="IPR015421">
    <property type="entry name" value="PyrdxlP-dep_Trfase_major"/>
</dbReference>
<gene>
    <name evidence="9" type="ORF">F1654_12150</name>
</gene>
<dbReference type="InterPro" id="IPR006357">
    <property type="entry name" value="HAD-SF_hydro_IIA"/>
</dbReference>
<comment type="caution">
    <text evidence="9">The sequence shown here is derived from an EMBL/GenBank/DDBJ whole genome shotgun (WGS) entry which is preliminary data.</text>
</comment>
<dbReference type="InterPro" id="IPR004839">
    <property type="entry name" value="Aminotransferase_I/II_large"/>
</dbReference>
<dbReference type="GO" id="GO:0006520">
    <property type="term" value="P:amino acid metabolic process"/>
    <property type="evidence" value="ECO:0007669"/>
    <property type="project" value="InterPro"/>
</dbReference>
<accession>A0A5M6ZEW2</accession>
<dbReference type="AlphaFoldDB" id="A0A5M6ZEW2"/>
<comment type="cofactor">
    <cofactor evidence="1 7">
        <name>pyridoxal 5'-phosphate</name>
        <dbReference type="ChEBI" id="CHEBI:597326"/>
    </cofactor>
</comment>
<evidence type="ECO:0000256" key="7">
    <source>
        <dbReference type="RuleBase" id="RU000481"/>
    </source>
</evidence>
<evidence type="ECO:0000259" key="8">
    <source>
        <dbReference type="Pfam" id="PF00155"/>
    </source>
</evidence>
<name>A0A5M6ZEW2_9PROT</name>
<dbReference type="InterPro" id="IPR006356">
    <property type="entry name" value="HAD-SF_hydro_IIA_hyp3"/>
</dbReference>
<dbReference type="Pfam" id="PF13344">
    <property type="entry name" value="Hydrolase_6"/>
    <property type="match status" value="1"/>
</dbReference>
<evidence type="ECO:0000313" key="10">
    <source>
        <dbReference type="Proteomes" id="UP000325122"/>
    </source>
</evidence>
<dbReference type="PANTHER" id="PTHR46383">
    <property type="entry name" value="ASPARTATE AMINOTRANSFERASE"/>
    <property type="match status" value="1"/>
</dbReference>
<dbReference type="InterPro" id="IPR023214">
    <property type="entry name" value="HAD_sf"/>
</dbReference>
<comment type="catalytic activity">
    <reaction evidence="6">
        <text>L-aspartate + 2-oxoglutarate = oxaloacetate + L-glutamate</text>
        <dbReference type="Rhea" id="RHEA:21824"/>
        <dbReference type="ChEBI" id="CHEBI:16452"/>
        <dbReference type="ChEBI" id="CHEBI:16810"/>
        <dbReference type="ChEBI" id="CHEBI:29985"/>
        <dbReference type="ChEBI" id="CHEBI:29991"/>
        <dbReference type="EC" id="2.6.1.1"/>
    </reaction>
</comment>
<evidence type="ECO:0000256" key="2">
    <source>
        <dbReference type="ARBA" id="ARBA00007441"/>
    </source>
</evidence>
<dbReference type="Gene3D" id="3.90.1150.10">
    <property type="entry name" value="Aspartate Aminotransferase, domain 1"/>
    <property type="match status" value="1"/>
</dbReference>
<dbReference type="NCBIfam" id="TIGR01459">
    <property type="entry name" value="HAD-SF-IIA-hyp4"/>
    <property type="match status" value="1"/>
</dbReference>
<keyword evidence="10" id="KW-1185">Reference proteome</keyword>
<evidence type="ECO:0000256" key="3">
    <source>
        <dbReference type="ARBA" id="ARBA00022576"/>
    </source>
</evidence>
<dbReference type="Pfam" id="PF13242">
    <property type="entry name" value="Hydrolase_like"/>
    <property type="match status" value="1"/>
</dbReference>
<evidence type="ECO:0000313" key="9">
    <source>
        <dbReference type="EMBL" id="KAA5801638.1"/>
    </source>
</evidence>
<dbReference type="PROSITE" id="PS00105">
    <property type="entry name" value="AA_TRANSFER_CLASS_1"/>
    <property type="match status" value="1"/>
</dbReference>
<dbReference type="SUPFAM" id="SSF56784">
    <property type="entry name" value="HAD-like"/>
    <property type="match status" value="1"/>
</dbReference>
<dbReference type="InterPro" id="IPR004838">
    <property type="entry name" value="NHTrfase_class1_PyrdxlP-BS"/>
</dbReference>
<dbReference type="Gene3D" id="3.40.50.1000">
    <property type="entry name" value="HAD superfamily/HAD-like"/>
    <property type="match status" value="2"/>
</dbReference>
<dbReference type="GO" id="GO:0016787">
    <property type="term" value="F:hydrolase activity"/>
    <property type="evidence" value="ECO:0007669"/>
    <property type="project" value="UniProtKB-KW"/>
</dbReference>
<dbReference type="CDD" id="cd00609">
    <property type="entry name" value="AAT_like"/>
    <property type="match status" value="1"/>
</dbReference>
<keyword evidence="9" id="KW-0378">Hydrolase</keyword>
<keyword evidence="4 7" id="KW-0808">Transferase</keyword>
<dbReference type="Pfam" id="PF00155">
    <property type="entry name" value="Aminotran_1_2"/>
    <property type="match status" value="1"/>
</dbReference>
<feature type="domain" description="Aminotransferase class I/classII large" evidence="8">
    <location>
        <begin position="63"/>
        <end position="424"/>
    </location>
</feature>
<proteinExistence type="inferred from homology"/>
<dbReference type="Gene3D" id="3.40.640.10">
    <property type="entry name" value="Type I PLP-dependent aspartate aminotransferase-like (Major domain)"/>
    <property type="match status" value="1"/>
</dbReference>